<name>A0A093UXH6_TALMA</name>
<dbReference type="Gene3D" id="3.40.50.300">
    <property type="entry name" value="P-loop containing nucleotide triphosphate hydrolases"/>
    <property type="match status" value="1"/>
</dbReference>
<keyword evidence="2" id="KW-0040">ANK repeat</keyword>
<dbReference type="SMART" id="SM00248">
    <property type="entry name" value="ANK"/>
    <property type="match status" value="9"/>
</dbReference>
<reference evidence="6" key="1">
    <citation type="journal article" date="2014" name="PLoS Genet.">
        <title>Signature Gene Expression Reveals Novel Clues to the Molecular Mechanisms of Dimorphic Transition in Penicillium marneffei.</title>
        <authorList>
            <person name="Yang E."/>
            <person name="Wang G."/>
            <person name="Cai J."/>
            <person name="Woo P.C."/>
            <person name="Lau S.K."/>
            <person name="Yuen K.-Y."/>
            <person name="Chow W.-N."/>
            <person name="Lin X."/>
        </authorList>
    </citation>
    <scope>NUCLEOTIDE SEQUENCE [LARGE SCALE GENOMIC DNA]</scope>
    <source>
        <strain evidence="6">PM1</strain>
    </source>
</reference>
<feature type="repeat" description="ANK" evidence="2">
    <location>
        <begin position="885"/>
        <end position="917"/>
    </location>
</feature>
<feature type="domain" description="Nucleoside phosphorylase" evidence="3">
    <location>
        <begin position="1137"/>
        <end position="1425"/>
    </location>
</feature>
<feature type="repeat" description="ANK" evidence="2">
    <location>
        <begin position="918"/>
        <end position="950"/>
    </location>
</feature>
<feature type="repeat" description="ANK" evidence="2">
    <location>
        <begin position="988"/>
        <end position="1017"/>
    </location>
</feature>
<dbReference type="Pfam" id="PF01048">
    <property type="entry name" value="PNP_UDP_1"/>
    <property type="match status" value="1"/>
</dbReference>
<dbReference type="GO" id="GO:0003824">
    <property type="term" value="F:catalytic activity"/>
    <property type="evidence" value="ECO:0007669"/>
    <property type="project" value="InterPro"/>
</dbReference>
<dbReference type="PANTHER" id="PTHR46082:SF11">
    <property type="entry name" value="AAA+ ATPASE DOMAIN-CONTAINING PROTEIN-RELATED"/>
    <property type="match status" value="1"/>
</dbReference>
<dbReference type="InterPro" id="IPR056884">
    <property type="entry name" value="NPHP3-like_N"/>
</dbReference>
<dbReference type="Pfam" id="PF00023">
    <property type="entry name" value="Ank"/>
    <property type="match status" value="1"/>
</dbReference>
<dbReference type="SUPFAM" id="SSF48403">
    <property type="entry name" value="Ankyrin repeat"/>
    <property type="match status" value="1"/>
</dbReference>
<dbReference type="Gene3D" id="3.40.50.1580">
    <property type="entry name" value="Nucleoside phosphorylase domain"/>
    <property type="match status" value="1"/>
</dbReference>
<dbReference type="EMBL" id="JPOX01000027">
    <property type="protein sequence ID" value="KFX44630.1"/>
    <property type="molecule type" value="Genomic_DNA"/>
</dbReference>
<keyword evidence="1" id="KW-0677">Repeat</keyword>
<dbReference type="Pfam" id="PF22939">
    <property type="entry name" value="WHD_GPIID"/>
    <property type="match status" value="1"/>
</dbReference>
<dbReference type="InterPro" id="IPR000845">
    <property type="entry name" value="Nucleoside_phosphorylase_d"/>
</dbReference>
<evidence type="ECO:0000256" key="2">
    <source>
        <dbReference type="PROSITE-ProRule" id="PRU00023"/>
    </source>
</evidence>
<dbReference type="Pfam" id="PF24883">
    <property type="entry name" value="NPHP3_N"/>
    <property type="match status" value="1"/>
</dbReference>
<dbReference type="eggNOG" id="KOG1840">
    <property type="taxonomic scope" value="Eukaryota"/>
</dbReference>
<gene>
    <name evidence="6" type="ORF">GQ26_0270640</name>
</gene>
<organism evidence="6">
    <name type="scientific">Talaromyces marneffei PM1</name>
    <dbReference type="NCBI Taxonomy" id="1077442"/>
    <lineage>
        <taxon>Eukaryota</taxon>
        <taxon>Fungi</taxon>
        <taxon>Dikarya</taxon>
        <taxon>Ascomycota</taxon>
        <taxon>Pezizomycotina</taxon>
        <taxon>Eurotiomycetes</taxon>
        <taxon>Eurotiomycetidae</taxon>
        <taxon>Eurotiales</taxon>
        <taxon>Trichocomaceae</taxon>
        <taxon>Talaromyces</taxon>
        <taxon>Talaromyces sect. Talaromyces</taxon>
    </lineage>
</organism>
<feature type="repeat" description="ANK" evidence="2">
    <location>
        <begin position="820"/>
        <end position="852"/>
    </location>
</feature>
<dbReference type="InterPro" id="IPR035994">
    <property type="entry name" value="Nucleoside_phosphorylase_sf"/>
</dbReference>
<dbReference type="Pfam" id="PF12796">
    <property type="entry name" value="Ank_2"/>
    <property type="match status" value="2"/>
</dbReference>
<evidence type="ECO:0000259" key="5">
    <source>
        <dbReference type="Pfam" id="PF24883"/>
    </source>
</evidence>
<proteinExistence type="predicted"/>
<comment type="caution">
    <text evidence="6">The sequence shown here is derived from an EMBL/GenBank/DDBJ whole genome shotgun (WGS) entry which is preliminary data.</text>
</comment>
<dbReference type="InterPro" id="IPR054471">
    <property type="entry name" value="GPIID_WHD"/>
</dbReference>
<evidence type="ECO:0000259" key="3">
    <source>
        <dbReference type="Pfam" id="PF01048"/>
    </source>
</evidence>
<accession>A0A093UXH6</accession>
<dbReference type="PROSITE" id="PS50088">
    <property type="entry name" value="ANK_REPEAT"/>
    <property type="match status" value="4"/>
</dbReference>
<dbReference type="SUPFAM" id="SSF52540">
    <property type="entry name" value="P-loop containing nucleoside triphosphate hydrolases"/>
    <property type="match status" value="1"/>
</dbReference>
<dbReference type="HOGENOM" id="CLU_000288_34_23_1"/>
<evidence type="ECO:0000313" key="6">
    <source>
        <dbReference type="EMBL" id="KFX44630.1"/>
    </source>
</evidence>
<protein>
    <submittedName>
        <fullName evidence="6">Ankyrin repeat domain-containing protein 50</fullName>
    </submittedName>
</protein>
<dbReference type="GO" id="GO:0009116">
    <property type="term" value="P:nucleoside metabolic process"/>
    <property type="evidence" value="ECO:0007669"/>
    <property type="project" value="InterPro"/>
</dbReference>
<evidence type="ECO:0000256" key="1">
    <source>
        <dbReference type="ARBA" id="ARBA00022737"/>
    </source>
</evidence>
<dbReference type="PANTHER" id="PTHR46082">
    <property type="entry name" value="ATP/GTP-BINDING PROTEIN-RELATED"/>
    <property type="match status" value="1"/>
</dbReference>
<dbReference type="PROSITE" id="PS50297">
    <property type="entry name" value="ANK_REP_REGION"/>
    <property type="match status" value="2"/>
</dbReference>
<dbReference type="SUPFAM" id="SSF53167">
    <property type="entry name" value="Purine and uridine phosphorylases"/>
    <property type="match status" value="1"/>
</dbReference>
<dbReference type="InterPro" id="IPR036770">
    <property type="entry name" value="Ankyrin_rpt-contain_sf"/>
</dbReference>
<sequence length="1460" mass="163853">MDPLSVTASVIAVIQIASVVSTHLLRTLEDLTQRGTHVLQNGEDEDAEEESYLLPTLHKLCQLEYVFEECLRKLEQLERDIVPSSQVSLTKKESFFRALHWPLKEAYMRNIMDDINHYIALFSLALTLDETDNMLEIREKTFETHSMVKLLQSQKEEESRREQGERIVKWLAAPDSSVDHTHALRLKTKNTGTWLIQDKKYKDWKDNSGSLLWIYGIAGCGKTILTSTIVEDLLKSTELDMSLAVAYFYFKGDDKDKRTLSGMLRSLLKQLFNHGKRTSDVLPEIFGNGNQQPSSEQLLSSLGNISREFNDVFFVLDALDECEELETIFDVLEEMEKWTESKVHLVFTSRETKDIKEFVDGLEMNKSMIRLSAALVKQDIRMYIRDRLRTDRNLKRWRSHPKVQEEIEDSLVENSDGMFQWVMFQLISLVNCRKPQELRQALTTMPKGLNDTYAQILSRISDNDYEVAIRILHWLLFSARPLYIEELAELAAMDMNAEPFEEIECLWDPADVLNICPNLLTTIEEHPEDSEKEPRLLVRLAHISIREYLLSSEIVKGSAARYHIEKPSAHASITDCCLMYLRLVKDTIPEAAENLPLAIYAAKNWLFHYEQVPETATETHALALDFFLHRQNTYFKWIAYFSSATPPHFHGDLIGPIPLSPLEVASTYSLVTLLKMMLDSDDIDTKNEFILKKALRAAYLGLFWAQNKVATVRLLLQHGADFTGDAKFVTTLHAASYFGFDEIVEEELDEGSDINNVCGDYVTALQAAVVGRHDRQFFQMSKHSWPSGWRRPGYTLEKTDPSTVRLLLSRGADPKLCGGKDGSGLLVACFNGDLPCVRLLLEHGADPNFGRGPESRYRQSCLAAASISGDIRIIHLLLDHGAYTNNRAALSAATETNDPDILRLLLDKGIDPNLERVMDETPLQVASFNSNHKAAELLIQYGAKTDIGGGRFGFPLQSACASYGSVEVVKVLLSNGADVNQRGGAFGTALHTAAFYGDLEMAQYLIDHGGNIHAKGVMFDSVLRHAIQNGHTDIFIALFKEGADMDTPGGRYGDTLRQMLATAPVEKDEIWLRTFEDTRPQFSSESLCAIVRKGETWQDIDNIVIDDRGSVTGVEASQWDCTKMNPSTLHLTHDDYTVACICPMGVEQAPVEALLDEIHPSLPTSLDKNSYTLGRMGIHNVVIASMPDIGNNSAASVANQLLNDFRSVRFSLLIGVGGGVPNVRNGIDIRLGDVVVSKPSGLFGGVVQFDRGKTLTNDRFERTGVLDRPPNILLATVARLEALHLRVDSEIPNHLQEMIQKYPRMKRGNYIYQGSENDRLFQATYEHTGGQDCERCDSAKVLVREPRPDINPVIHYGTIGSSNTVIKDAQTRDELRNTLNIQCLEMEAAGLMESFPCLVVRGICDYADSHKNKRWQPYAAAVAAAYAKELLSLVPAFDRASREVLKIHGGGIIADVDFIS</sequence>
<dbReference type="InterPro" id="IPR027417">
    <property type="entry name" value="P-loop_NTPase"/>
</dbReference>
<feature type="domain" description="GPI inositol-deacylase winged helix" evidence="4">
    <location>
        <begin position="466"/>
        <end position="553"/>
    </location>
</feature>
<evidence type="ECO:0000259" key="4">
    <source>
        <dbReference type="Pfam" id="PF22939"/>
    </source>
</evidence>
<feature type="domain" description="Nephrocystin 3-like N-terminal" evidence="5">
    <location>
        <begin position="190"/>
        <end position="350"/>
    </location>
</feature>
<dbReference type="InterPro" id="IPR053137">
    <property type="entry name" value="NLR-like"/>
</dbReference>
<dbReference type="Gene3D" id="1.25.40.20">
    <property type="entry name" value="Ankyrin repeat-containing domain"/>
    <property type="match status" value="1"/>
</dbReference>
<dbReference type="InterPro" id="IPR002110">
    <property type="entry name" value="Ankyrin_rpt"/>
</dbReference>